<sequence length="218" mass="24255">DLQMPTDITALNTNQPRHEDVIQLGGTWTPSDNFLISAWVGIESASHSSSAADFDEEDYPIVFTVWYAPTRRWSLSGGLAFYSNWIDQDITFGNLHTSSRGDEPQDTQPVNYTGRAYVVNLGAAYACTDRLNLTGGFEFVRGENAWSTSSPEGADWSTLGSFSDVRTETTRFWLGTNYELREGISCYLYYNYYDWNDDAGNGESGTANMFLGGLAAVY</sequence>
<dbReference type="AlphaFoldDB" id="A0A0F8ZVG8"/>
<dbReference type="EMBL" id="LAZR01061248">
    <property type="protein sequence ID" value="KKK63966.1"/>
    <property type="molecule type" value="Genomic_DNA"/>
</dbReference>
<feature type="non-terminal residue" evidence="1">
    <location>
        <position position="1"/>
    </location>
</feature>
<evidence type="ECO:0008006" key="2">
    <source>
        <dbReference type="Google" id="ProtNLM"/>
    </source>
</evidence>
<protein>
    <recommendedName>
        <fullName evidence="2">Outer membrane protein beta-barrel domain-containing protein</fullName>
    </recommendedName>
</protein>
<proteinExistence type="predicted"/>
<name>A0A0F8ZVG8_9ZZZZ</name>
<evidence type="ECO:0000313" key="1">
    <source>
        <dbReference type="EMBL" id="KKK63966.1"/>
    </source>
</evidence>
<accession>A0A0F8ZVG8</accession>
<organism evidence="1">
    <name type="scientific">marine sediment metagenome</name>
    <dbReference type="NCBI Taxonomy" id="412755"/>
    <lineage>
        <taxon>unclassified sequences</taxon>
        <taxon>metagenomes</taxon>
        <taxon>ecological metagenomes</taxon>
    </lineage>
</organism>
<comment type="caution">
    <text evidence="1">The sequence shown here is derived from an EMBL/GenBank/DDBJ whole genome shotgun (WGS) entry which is preliminary data.</text>
</comment>
<gene>
    <name evidence="1" type="ORF">LCGC14_2988960</name>
</gene>
<dbReference type="SUPFAM" id="SSF56935">
    <property type="entry name" value="Porins"/>
    <property type="match status" value="1"/>
</dbReference>
<reference evidence="1" key="1">
    <citation type="journal article" date="2015" name="Nature">
        <title>Complex archaea that bridge the gap between prokaryotes and eukaryotes.</title>
        <authorList>
            <person name="Spang A."/>
            <person name="Saw J.H."/>
            <person name="Jorgensen S.L."/>
            <person name="Zaremba-Niedzwiedzka K."/>
            <person name="Martijn J."/>
            <person name="Lind A.E."/>
            <person name="van Eijk R."/>
            <person name="Schleper C."/>
            <person name="Guy L."/>
            <person name="Ettema T.J."/>
        </authorList>
    </citation>
    <scope>NUCLEOTIDE SEQUENCE</scope>
</reference>